<name>A0A6C0F9A3_9ZZZZ</name>
<dbReference type="EMBL" id="MN738790">
    <property type="protein sequence ID" value="QHT37149.1"/>
    <property type="molecule type" value="Genomic_DNA"/>
</dbReference>
<evidence type="ECO:0000313" key="1">
    <source>
        <dbReference type="EMBL" id="QHT37149.1"/>
    </source>
</evidence>
<accession>A0A6C0F9A3</accession>
<proteinExistence type="predicted"/>
<protein>
    <submittedName>
        <fullName evidence="1">Uncharacterized protein</fullName>
    </submittedName>
</protein>
<sequence>MIEQELIETGKKLLYGDINVKKTVKNKFRYDKTTKCYELLDDRAKITSYLHYIQIQHFIVVFFKSFKMDSIHIQKIKKYYDENRKPRIAGEDYRHLEVKKAILKEWNFVRLSVENTKLNNKYSIYSMKLPEIDFFNMFYNYLNIQYGNCNALENTTQTIRNTKQSIRSKKAQKFLKEWVGINKIGSLYNLKKIVPNYVLNLKEAELIRYKT</sequence>
<dbReference type="AlphaFoldDB" id="A0A6C0F9A3"/>
<organism evidence="1">
    <name type="scientific">viral metagenome</name>
    <dbReference type="NCBI Taxonomy" id="1070528"/>
    <lineage>
        <taxon>unclassified sequences</taxon>
        <taxon>metagenomes</taxon>
        <taxon>organismal metagenomes</taxon>
    </lineage>
</organism>
<reference evidence="1" key="1">
    <citation type="journal article" date="2020" name="Nature">
        <title>Giant virus diversity and host interactions through global metagenomics.</title>
        <authorList>
            <person name="Schulz F."/>
            <person name="Roux S."/>
            <person name="Paez-Espino D."/>
            <person name="Jungbluth S."/>
            <person name="Walsh D.A."/>
            <person name="Denef V.J."/>
            <person name="McMahon K.D."/>
            <person name="Konstantinidis K.T."/>
            <person name="Eloe-Fadrosh E.A."/>
            <person name="Kyrpides N.C."/>
            <person name="Woyke T."/>
        </authorList>
    </citation>
    <scope>NUCLEOTIDE SEQUENCE</scope>
    <source>
        <strain evidence="1">GVMAG-S-ERX555967-131</strain>
    </source>
</reference>